<reference evidence="2 3" key="1">
    <citation type="journal article" date="2018" name="Mol. Plant">
        <title>The genome of Artemisia annua provides insight into the evolution of Asteraceae family and artemisinin biosynthesis.</title>
        <authorList>
            <person name="Shen Q."/>
            <person name="Zhang L."/>
            <person name="Liao Z."/>
            <person name="Wang S."/>
            <person name="Yan T."/>
            <person name="Shi P."/>
            <person name="Liu M."/>
            <person name="Fu X."/>
            <person name="Pan Q."/>
            <person name="Wang Y."/>
            <person name="Lv Z."/>
            <person name="Lu X."/>
            <person name="Zhang F."/>
            <person name="Jiang W."/>
            <person name="Ma Y."/>
            <person name="Chen M."/>
            <person name="Hao X."/>
            <person name="Li L."/>
            <person name="Tang Y."/>
            <person name="Lv G."/>
            <person name="Zhou Y."/>
            <person name="Sun X."/>
            <person name="Brodelius P.E."/>
            <person name="Rose J.K.C."/>
            <person name="Tang K."/>
        </authorList>
    </citation>
    <scope>NUCLEOTIDE SEQUENCE [LARGE SCALE GENOMIC DNA]</scope>
    <source>
        <strain evidence="3">cv. Huhao1</strain>
        <tissue evidence="2">Leaf</tissue>
    </source>
</reference>
<dbReference type="EMBL" id="PKPP01002703">
    <property type="protein sequence ID" value="PWA73663.1"/>
    <property type="molecule type" value="Genomic_DNA"/>
</dbReference>
<dbReference type="PANTHER" id="PTHR37733:SF1">
    <property type="entry name" value="SMAD_FHA DOMAIN-CONTAINING PROTEIN"/>
    <property type="match status" value="1"/>
</dbReference>
<sequence length="173" mass="19621">MKLGDSFCVGCKDLVWFKVREVEGVDFDDIGESLGGEIDEIGSLGGESESLGGGDVTDVDVDDPVKEFGFVVMGHEFDNYPKRMIQDIRNWDCEEDAELIKKLKIDPKPKYKTRSKDQKKNRKGASTSRSGTDTTKIDDEEVGEGINKDRFYFVVWLYVTTNMYTYTRLMRGS</sequence>
<gene>
    <name evidence="2" type="ORF">CTI12_AA259480</name>
</gene>
<keyword evidence="3" id="KW-1185">Reference proteome</keyword>
<feature type="region of interest" description="Disordered" evidence="1">
    <location>
        <begin position="110"/>
        <end position="137"/>
    </location>
</feature>
<dbReference type="Proteomes" id="UP000245207">
    <property type="component" value="Unassembled WGS sequence"/>
</dbReference>
<dbReference type="AlphaFoldDB" id="A0A2U1NJH2"/>
<protein>
    <submittedName>
        <fullName evidence="2">Uncharacterized protein</fullName>
    </submittedName>
</protein>
<proteinExistence type="predicted"/>
<evidence type="ECO:0000313" key="2">
    <source>
        <dbReference type="EMBL" id="PWA73663.1"/>
    </source>
</evidence>
<evidence type="ECO:0000313" key="3">
    <source>
        <dbReference type="Proteomes" id="UP000245207"/>
    </source>
</evidence>
<evidence type="ECO:0000256" key="1">
    <source>
        <dbReference type="SAM" id="MobiDB-lite"/>
    </source>
</evidence>
<dbReference type="OrthoDB" id="688570at2759"/>
<comment type="caution">
    <text evidence="2">The sequence shown here is derived from an EMBL/GenBank/DDBJ whole genome shotgun (WGS) entry which is preliminary data.</text>
</comment>
<dbReference type="PANTHER" id="PTHR37733">
    <property type="entry name" value="SMAD/FHA DOMAIN-CONTAINING PROTEIN"/>
    <property type="match status" value="1"/>
</dbReference>
<accession>A0A2U1NJH2</accession>
<name>A0A2U1NJH2_ARTAN</name>
<organism evidence="2 3">
    <name type="scientific">Artemisia annua</name>
    <name type="common">Sweet wormwood</name>
    <dbReference type="NCBI Taxonomy" id="35608"/>
    <lineage>
        <taxon>Eukaryota</taxon>
        <taxon>Viridiplantae</taxon>
        <taxon>Streptophyta</taxon>
        <taxon>Embryophyta</taxon>
        <taxon>Tracheophyta</taxon>
        <taxon>Spermatophyta</taxon>
        <taxon>Magnoliopsida</taxon>
        <taxon>eudicotyledons</taxon>
        <taxon>Gunneridae</taxon>
        <taxon>Pentapetalae</taxon>
        <taxon>asterids</taxon>
        <taxon>campanulids</taxon>
        <taxon>Asterales</taxon>
        <taxon>Asteraceae</taxon>
        <taxon>Asteroideae</taxon>
        <taxon>Anthemideae</taxon>
        <taxon>Artemisiinae</taxon>
        <taxon>Artemisia</taxon>
    </lineage>
</organism>
<feature type="compositionally biased region" description="Polar residues" evidence="1">
    <location>
        <begin position="124"/>
        <end position="134"/>
    </location>
</feature>